<protein>
    <submittedName>
        <fullName evidence="2">Uncharacterized protein</fullName>
    </submittedName>
</protein>
<evidence type="ECO:0000313" key="2">
    <source>
        <dbReference type="EMBL" id="MBE5728670.1"/>
    </source>
</evidence>
<feature type="transmembrane region" description="Helical" evidence="1">
    <location>
        <begin position="5"/>
        <end position="23"/>
    </location>
</feature>
<accession>A0A8T3UW10</accession>
<evidence type="ECO:0000256" key="1">
    <source>
        <dbReference type="SAM" id="Phobius"/>
    </source>
</evidence>
<proteinExistence type="predicted"/>
<name>A0A8T3UW10_9ARCH</name>
<gene>
    <name evidence="2" type="ORF">IHE51_02310</name>
</gene>
<reference evidence="2 3" key="1">
    <citation type="submission" date="2020-09" db="EMBL/GenBank/DDBJ databases">
        <title>Genomic characterization of a novel Parvarchaeota family in acid mine drainage sediments.</title>
        <authorList>
            <person name="Luo Z.-H."/>
        </authorList>
    </citation>
    <scope>NUCLEOTIDE SEQUENCE [LARGE SCALE GENOMIC DNA]</scope>
    <source>
        <strain evidence="2">MAS1_bins.189</strain>
    </source>
</reference>
<dbReference type="Proteomes" id="UP000718571">
    <property type="component" value="Unassembled WGS sequence"/>
</dbReference>
<feature type="transmembrane region" description="Helical" evidence="1">
    <location>
        <begin position="43"/>
        <end position="62"/>
    </location>
</feature>
<evidence type="ECO:0000313" key="3">
    <source>
        <dbReference type="Proteomes" id="UP000718571"/>
    </source>
</evidence>
<comment type="caution">
    <text evidence="2">The sequence shown here is derived from an EMBL/GenBank/DDBJ whole genome shotgun (WGS) entry which is preliminary data.</text>
</comment>
<organism evidence="2 3">
    <name type="scientific">Candidatus Acidifodinimicrobium mancum</name>
    <dbReference type="NCBI Taxonomy" id="2898728"/>
    <lineage>
        <taxon>Archaea</taxon>
        <taxon>Candidatus Parvarchaeota</taxon>
        <taxon>Candidatus Acidifodinimicrobiaceae</taxon>
        <taxon>Candidatus Acidifodinimicrobium</taxon>
    </lineage>
</organism>
<keyword evidence="1" id="KW-0812">Transmembrane</keyword>
<keyword evidence="1" id="KW-0472">Membrane</keyword>
<sequence>MSSHVLVYGGLAFLVAGVLVILFPQINNFAILTPLEVHNLHNLGIGFFIVIFVVVVIGIASYEKGIKLVLNRKKFKST</sequence>
<keyword evidence="1" id="KW-1133">Transmembrane helix</keyword>
<dbReference type="AlphaFoldDB" id="A0A8T3UW10"/>
<dbReference type="EMBL" id="JADFAR010000028">
    <property type="protein sequence ID" value="MBE5728670.1"/>
    <property type="molecule type" value="Genomic_DNA"/>
</dbReference>